<dbReference type="InterPro" id="IPR029063">
    <property type="entry name" value="SAM-dependent_MTases_sf"/>
</dbReference>
<dbReference type="AlphaFoldDB" id="A0A9D1PHD4"/>
<accession>A0A9D1PHD4</accession>
<name>A0A9D1PHD4_9FIRM</name>
<protein>
    <submittedName>
        <fullName evidence="1">Methyltransferase domain-containing protein</fullName>
    </submittedName>
</protein>
<dbReference type="Proteomes" id="UP000886808">
    <property type="component" value="Unassembled WGS sequence"/>
</dbReference>
<dbReference type="PANTHER" id="PTHR35276">
    <property type="entry name" value="S-ADENOSYL-L-METHIONINE-DEPENDENT METHYLTRANSFERASES SUPERFAMILY PROTEIN"/>
    <property type="match status" value="1"/>
</dbReference>
<dbReference type="CDD" id="cd02440">
    <property type="entry name" value="AdoMet_MTases"/>
    <property type="match status" value="1"/>
</dbReference>
<keyword evidence="1" id="KW-0489">Methyltransferase</keyword>
<gene>
    <name evidence="1" type="ORF">H9746_03040</name>
</gene>
<proteinExistence type="predicted"/>
<reference evidence="1" key="1">
    <citation type="journal article" date="2021" name="PeerJ">
        <title>Extensive microbial diversity within the chicken gut microbiome revealed by metagenomics and culture.</title>
        <authorList>
            <person name="Gilroy R."/>
            <person name="Ravi A."/>
            <person name="Getino M."/>
            <person name="Pursley I."/>
            <person name="Horton D.L."/>
            <person name="Alikhan N.F."/>
            <person name="Baker D."/>
            <person name="Gharbi K."/>
            <person name="Hall N."/>
            <person name="Watson M."/>
            <person name="Adriaenssens E.M."/>
            <person name="Foster-Nyarko E."/>
            <person name="Jarju S."/>
            <person name="Secka A."/>
            <person name="Antonio M."/>
            <person name="Oren A."/>
            <person name="Chaudhuri R.R."/>
            <person name="La Ragione R."/>
            <person name="Hildebrand F."/>
            <person name="Pallen M.J."/>
        </authorList>
    </citation>
    <scope>NUCLEOTIDE SEQUENCE</scope>
    <source>
        <strain evidence="1">CHK193-4272</strain>
    </source>
</reference>
<sequence>MGLNTLGIAHDFLNRVVKTGDFCIDATAGKGRDTELLCRLVGKTGKVLAFDIQKEAIIQTKERLEKEGFQNFETVLDSHSNMLNYADNESVDCIVFNFGRLPNGNPNIFTTEETSIPAIQSGLLLLKTGGVMSLSIYYGGANGYNERDSLLEYLKSLDDKKYSVLLSFWHNRPNDPPISAIIWKH</sequence>
<dbReference type="GO" id="GO:0032259">
    <property type="term" value="P:methylation"/>
    <property type="evidence" value="ECO:0007669"/>
    <property type="project" value="UniProtKB-KW"/>
</dbReference>
<comment type="caution">
    <text evidence="1">The sequence shown here is derived from an EMBL/GenBank/DDBJ whole genome shotgun (WGS) entry which is preliminary data.</text>
</comment>
<dbReference type="Gene3D" id="3.40.50.150">
    <property type="entry name" value="Vaccinia Virus protein VP39"/>
    <property type="match status" value="1"/>
</dbReference>
<reference evidence="1" key="2">
    <citation type="submission" date="2021-04" db="EMBL/GenBank/DDBJ databases">
        <authorList>
            <person name="Gilroy R."/>
        </authorList>
    </citation>
    <scope>NUCLEOTIDE SEQUENCE</scope>
    <source>
        <strain evidence="1">CHK193-4272</strain>
    </source>
</reference>
<keyword evidence="1" id="KW-0808">Transferase</keyword>
<dbReference type="PANTHER" id="PTHR35276:SF1">
    <property type="entry name" value="TRNA (MNM(5)S(2)U34)-METHYLTRANSFERASE, CHLOROPLASTIC"/>
    <property type="match status" value="1"/>
</dbReference>
<dbReference type="GO" id="GO:0008168">
    <property type="term" value="F:methyltransferase activity"/>
    <property type="evidence" value="ECO:0007669"/>
    <property type="project" value="UniProtKB-KW"/>
</dbReference>
<dbReference type="InterPro" id="IPR010719">
    <property type="entry name" value="MnmM_MeTrfase"/>
</dbReference>
<dbReference type="Pfam" id="PF06962">
    <property type="entry name" value="rRNA_methylase"/>
    <property type="match status" value="1"/>
</dbReference>
<dbReference type="EMBL" id="DXIE01000021">
    <property type="protein sequence ID" value="HIV61810.1"/>
    <property type="molecule type" value="Genomic_DNA"/>
</dbReference>
<organism evidence="1 2">
    <name type="scientific">Candidatus Butyricicoccus avistercoris</name>
    <dbReference type="NCBI Taxonomy" id="2838518"/>
    <lineage>
        <taxon>Bacteria</taxon>
        <taxon>Bacillati</taxon>
        <taxon>Bacillota</taxon>
        <taxon>Clostridia</taxon>
        <taxon>Eubacteriales</taxon>
        <taxon>Butyricicoccaceae</taxon>
        <taxon>Butyricicoccus</taxon>
    </lineage>
</organism>
<dbReference type="SUPFAM" id="SSF53335">
    <property type="entry name" value="S-adenosyl-L-methionine-dependent methyltransferases"/>
    <property type="match status" value="1"/>
</dbReference>
<evidence type="ECO:0000313" key="2">
    <source>
        <dbReference type="Proteomes" id="UP000886808"/>
    </source>
</evidence>
<evidence type="ECO:0000313" key="1">
    <source>
        <dbReference type="EMBL" id="HIV61810.1"/>
    </source>
</evidence>